<protein>
    <submittedName>
        <fullName evidence="2">Uncharacterized protein</fullName>
    </submittedName>
</protein>
<organism evidence="2">
    <name type="scientific">Leptocylindrus danicus</name>
    <dbReference type="NCBI Taxonomy" id="163516"/>
    <lineage>
        <taxon>Eukaryota</taxon>
        <taxon>Sar</taxon>
        <taxon>Stramenopiles</taxon>
        <taxon>Ochrophyta</taxon>
        <taxon>Bacillariophyta</taxon>
        <taxon>Coscinodiscophyceae</taxon>
        <taxon>Chaetocerotophycidae</taxon>
        <taxon>Leptocylindrales</taxon>
        <taxon>Leptocylindraceae</taxon>
        <taxon>Leptocylindrus</taxon>
    </lineage>
</organism>
<name>A0A7S2L6U1_9STRA</name>
<dbReference type="AlphaFoldDB" id="A0A7S2L6U1"/>
<proteinExistence type="predicted"/>
<feature type="region of interest" description="Disordered" evidence="1">
    <location>
        <begin position="167"/>
        <end position="194"/>
    </location>
</feature>
<evidence type="ECO:0000256" key="1">
    <source>
        <dbReference type="SAM" id="MobiDB-lite"/>
    </source>
</evidence>
<accession>A0A7S2L6U1</accession>
<feature type="compositionally biased region" description="Basic and acidic residues" evidence="1">
    <location>
        <begin position="10"/>
        <end position="24"/>
    </location>
</feature>
<feature type="region of interest" description="Disordered" evidence="1">
    <location>
        <begin position="1"/>
        <end position="24"/>
    </location>
</feature>
<evidence type="ECO:0000313" key="2">
    <source>
        <dbReference type="EMBL" id="CAD9596622.1"/>
    </source>
</evidence>
<reference evidence="2" key="1">
    <citation type="submission" date="2021-01" db="EMBL/GenBank/DDBJ databases">
        <authorList>
            <person name="Corre E."/>
            <person name="Pelletier E."/>
            <person name="Niang G."/>
            <person name="Scheremetjew M."/>
            <person name="Finn R."/>
            <person name="Kale V."/>
            <person name="Holt S."/>
            <person name="Cochrane G."/>
            <person name="Meng A."/>
            <person name="Brown T."/>
            <person name="Cohen L."/>
        </authorList>
    </citation>
    <scope>NUCLEOTIDE SEQUENCE</scope>
    <source>
        <strain evidence="2">B650</strain>
    </source>
</reference>
<feature type="compositionally biased region" description="Polar residues" evidence="1">
    <location>
        <begin position="399"/>
        <end position="425"/>
    </location>
</feature>
<feature type="region of interest" description="Disordered" evidence="1">
    <location>
        <begin position="371"/>
        <end position="440"/>
    </location>
</feature>
<sequence>MVSNGFFGSEAEKKQQSRRDNDRIERLKQVRALDKKLAALRRRSYLADKKAKDMIAEQVARNQAKRQEALMMSSFQKEIQSLSKFSTSHEYAKHTSREMKIAKQNSDIIKREEAKIAKTRGIIAAAKIQESASLSKWNIENKQKQKRARVRNSAIEREKRLIARYEEKKKNIHKLPKNETEQQHPNSNHQESRSCILSVPTSANEYFAKDDSVDYVHWFREHIENSHGTSTTSTTSEEYNNNDFAFPAPCLKSAEGNSGNYRSNECAQNNFNECSSVNSSLSDDLPQTPPPVEAINLNNPIMEFKYPSDQSYNPKNPTIAKHSEEIEISRAVLVEMYDSSIKSKVLGEGSLSPKNGVPEIDVLNLEAMVSNSNDQEQSSYIKSPSSHHENISFPLTPPRSETQTSRGISSNKTSPVTISSELSKSTSRKDLFMASPMRFPSGTRDKMRRLGVLMDRIDKTNAIFSPSVDRLSASAFGEAFDDSRNINNDDRMLNAEKENMLKSSKCFSQDSNHITRTQEKLKKLNSVVHRLSENHQSMHVLLEKDSQQLELCTTNIERLLSYGQDNEPEDISAPLKCGESTREEQTRIDFSCDNHLDASNNSKLDESQFLFSLVEQYVREQIPESSDVGGTPASACLSLCGGIRR</sequence>
<feature type="compositionally biased region" description="Polar residues" evidence="1">
    <location>
        <begin position="371"/>
        <end position="384"/>
    </location>
</feature>
<gene>
    <name evidence="2" type="ORF">LDAN0321_LOCUS15241</name>
</gene>
<feature type="compositionally biased region" description="Polar residues" evidence="1">
    <location>
        <begin position="183"/>
        <end position="194"/>
    </location>
</feature>
<dbReference type="EMBL" id="HBGY01024550">
    <property type="protein sequence ID" value="CAD9596622.1"/>
    <property type="molecule type" value="Transcribed_RNA"/>
</dbReference>